<dbReference type="Proteomes" id="UP000198850">
    <property type="component" value="Unassembled WGS sequence"/>
</dbReference>
<dbReference type="AlphaFoldDB" id="A0A1H3VZH4"/>
<gene>
    <name evidence="2" type="ORF">SAMN05443550_1015</name>
</gene>
<dbReference type="RefSeq" id="WP_090554035.1">
    <property type="nucleotide sequence ID" value="NZ_FNRA01000001.1"/>
</dbReference>
<organism evidence="2 3">
    <name type="scientific">Pedobacter hartonius</name>
    <dbReference type="NCBI Taxonomy" id="425514"/>
    <lineage>
        <taxon>Bacteria</taxon>
        <taxon>Pseudomonadati</taxon>
        <taxon>Bacteroidota</taxon>
        <taxon>Sphingobacteriia</taxon>
        <taxon>Sphingobacteriales</taxon>
        <taxon>Sphingobacteriaceae</taxon>
        <taxon>Pedobacter</taxon>
    </lineage>
</organism>
<feature type="signal peptide" evidence="1">
    <location>
        <begin position="1"/>
        <end position="18"/>
    </location>
</feature>
<dbReference type="OrthoDB" id="1492219at2"/>
<keyword evidence="3" id="KW-1185">Reference proteome</keyword>
<evidence type="ECO:0000313" key="2">
    <source>
        <dbReference type="EMBL" id="SDZ79604.1"/>
    </source>
</evidence>
<evidence type="ECO:0000256" key="1">
    <source>
        <dbReference type="SAM" id="SignalP"/>
    </source>
</evidence>
<evidence type="ECO:0008006" key="4">
    <source>
        <dbReference type="Google" id="ProtNLM"/>
    </source>
</evidence>
<sequence length="308" mass="35071">MKTFILSILFIFPFAAIAQRTFKFSLINAETGKPMAKKWVTILKDKDRWINFVHSDSLGIVTFSTSNYDSTATYQAEIVNRWENSVQAGMFDITGIKNSQPVIKLTPAAYSMPYACGTRMYSGYQPKEPYSINELPHHIQVKVKSYLSSRVGKDFCKKLLLNGGQIVDIERLYAVNPSARSWESVPPIYSLCFMVWDRLKRSSSYNFILNLNQKGTLLGIVELPDIKHNSTKGKIMTMDDAKKIALANSFYDKYTKVNSCYYKKIDSIVWVFEQQEPGEGTRNLTKLLINAHTGAIVDRVTSKVEVMY</sequence>
<reference evidence="2 3" key="1">
    <citation type="submission" date="2016-10" db="EMBL/GenBank/DDBJ databases">
        <authorList>
            <person name="de Groot N.N."/>
        </authorList>
    </citation>
    <scope>NUCLEOTIDE SEQUENCE [LARGE SCALE GENOMIC DNA]</scope>
    <source>
        <strain evidence="2 3">DSM 19033</strain>
    </source>
</reference>
<feature type="chain" id="PRO_5011702334" description="Peptidase propeptide and YPEB domain-containing protein" evidence="1">
    <location>
        <begin position="19"/>
        <end position="308"/>
    </location>
</feature>
<keyword evidence="1" id="KW-0732">Signal</keyword>
<name>A0A1H3VZH4_9SPHI</name>
<accession>A0A1H3VZH4</accession>
<dbReference type="EMBL" id="FNRA01000001">
    <property type="protein sequence ID" value="SDZ79604.1"/>
    <property type="molecule type" value="Genomic_DNA"/>
</dbReference>
<proteinExistence type="predicted"/>
<protein>
    <recommendedName>
        <fullName evidence="4">Peptidase propeptide and YPEB domain-containing protein</fullName>
    </recommendedName>
</protein>
<evidence type="ECO:0000313" key="3">
    <source>
        <dbReference type="Proteomes" id="UP000198850"/>
    </source>
</evidence>